<accession>A0A9N7MMM3</accession>
<dbReference type="Gene3D" id="1.20.140.40">
    <property type="entry name" value="Invertase/pectin methylesterase inhibitor family protein"/>
    <property type="match status" value="1"/>
</dbReference>
<keyword evidence="8" id="KW-0378">Hydrolase</keyword>
<keyword evidence="10" id="KW-0961">Cell wall biogenesis/degradation</keyword>
<keyword evidence="12" id="KW-0732">Signal</keyword>
<dbReference type="InterPro" id="IPR035513">
    <property type="entry name" value="Invertase/methylesterase_inhib"/>
</dbReference>
<evidence type="ECO:0000256" key="7">
    <source>
        <dbReference type="ARBA" id="ARBA00022525"/>
    </source>
</evidence>
<dbReference type="OrthoDB" id="2019149at2759"/>
<keyword evidence="15" id="KW-1185">Reference proteome</keyword>
<dbReference type="Pfam" id="PF04043">
    <property type="entry name" value="PMEI"/>
    <property type="match status" value="1"/>
</dbReference>
<evidence type="ECO:0000256" key="10">
    <source>
        <dbReference type="ARBA" id="ARBA00023316"/>
    </source>
</evidence>
<evidence type="ECO:0000256" key="8">
    <source>
        <dbReference type="ARBA" id="ARBA00022801"/>
    </source>
</evidence>
<evidence type="ECO:0000256" key="4">
    <source>
        <dbReference type="ARBA" id="ARBA00007786"/>
    </source>
</evidence>
<dbReference type="FunFam" id="2.160.20.10:FF:000029">
    <property type="entry name" value="Pectinesterase 4"/>
    <property type="match status" value="1"/>
</dbReference>
<keyword evidence="7" id="KW-0964">Secreted</keyword>
<proteinExistence type="inferred from homology"/>
<dbReference type="GO" id="GO:0042545">
    <property type="term" value="P:cell wall modification"/>
    <property type="evidence" value="ECO:0007669"/>
    <property type="project" value="InterPro"/>
</dbReference>
<evidence type="ECO:0000313" key="14">
    <source>
        <dbReference type="EMBL" id="CAA0811049.1"/>
    </source>
</evidence>
<comment type="pathway">
    <text evidence="2">Glycan metabolism; pectin degradation; 2-dehydro-3-deoxy-D-gluconate from pectin: step 1/5.</text>
</comment>
<evidence type="ECO:0000256" key="5">
    <source>
        <dbReference type="ARBA" id="ARBA00013229"/>
    </source>
</evidence>
<dbReference type="SUPFAM" id="SSF51126">
    <property type="entry name" value="Pectin lyase-like"/>
    <property type="match status" value="1"/>
</dbReference>
<dbReference type="AlphaFoldDB" id="A0A9N7MMM3"/>
<evidence type="ECO:0000256" key="3">
    <source>
        <dbReference type="ARBA" id="ARBA00006027"/>
    </source>
</evidence>
<feature type="signal peptide" evidence="12">
    <location>
        <begin position="1"/>
        <end position="22"/>
    </location>
</feature>
<dbReference type="GO" id="GO:0004857">
    <property type="term" value="F:enzyme inhibitor activity"/>
    <property type="evidence" value="ECO:0007669"/>
    <property type="project" value="InterPro"/>
</dbReference>
<comment type="similarity">
    <text evidence="3">In the N-terminal section; belongs to the PMEI family.</text>
</comment>
<comment type="catalytic activity">
    <reaction evidence="11">
        <text>[(1-&gt;4)-alpha-D-galacturonosyl methyl ester](n) + n H2O = [(1-&gt;4)-alpha-D-galacturonosyl](n) + n methanol + n H(+)</text>
        <dbReference type="Rhea" id="RHEA:22380"/>
        <dbReference type="Rhea" id="RHEA-COMP:14570"/>
        <dbReference type="Rhea" id="RHEA-COMP:14573"/>
        <dbReference type="ChEBI" id="CHEBI:15377"/>
        <dbReference type="ChEBI" id="CHEBI:15378"/>
        <dbReference type="ChEBI" id="CHEBI:17790"/>
        <dbReference type="ChEBI" id="CHEBI:140522"/>
        <dbReference type="ChEBI" id="CHEBI:140523"/>
        <dbReference type="EC" id="3.1.1.11"/>
    </reaction>
</comment>
<dbReference type="Pfam" id="PF01095">
    <property type="entry name" value="Pectinesterase"/>
    <property type="match status" value="1"/>
</dbReference>
<dbReference type="InterPro" id="IPR006501">
    <property type="entry name" value="Pectinesterase_inhib_dom"/>
</dbReference>
<evidence type="ECO:0000256" key="6">
    <source>
        <dbReference type="ARBA" id="ARBA00022512"/>
    </source>
</evidence>
<comment type="caution">
    <text evidence="14">The sequence shown here is derived from an EMBL/GenBank/DDBJ whole genome shotgun (WGS) entry which is preliminary data.</text>
</comment>
<evidence type="ECO:0000256" key="1">
    <source>
        <dbReference type="ARBA" id="ARBA00004191"/>
    </source>
</evidence>
<dbReference type="InterPro" id="IPR012334">
    <property type="entry name" value="Pectin_lyas_fold"/>
</dbReference>
<organism evidence="14 15">
    <name type="scientific">Striga hermonthica</name>
    <name type="common">Purple witchweed</name>
    <name type="synonym">Buchnera hermonthica</name>
    <dbReference type="NCBI Taxonomy" id="68872"/>
    <lineage>
        <taxon>Eukaryota</taxon>
        <taxon>Viridiplantae</taxon>
        <taxon>Streptophyta</taxon>
        <taxon>Embryophyta</taxon>
        <taxon>Tracheophyta</taxon>
        <taxon>Spermatophyta</taxon>
        <taxon>Magnoliopsida</taxon>
        <taxon>eudicotyledons</taxon>
        <taxon>Gunneridae</taxon>
        <taxon>Pentapetalae</taxon>
        <taxon>asterids</taxon>
        <taxon>lamiids</taxon>
        <taxon>Lamiales</taxon>
        <taxon>Orobanchaceae</taxon>
        <taxon>Buchnereae</taxon>
        <taxon>Striga</taxon>
    </lineage>
</organism>
<feature type="chain" id="PRO_5040150006" description="pectinesterase" evidence="12">
    <location>
        <begin position="23"/>
        <end position="529"/>
    </location>
</feature>
<dbReference type="Gene3D" id="2.160.20.10">
    <property type="entry name" value="Single-stranded right-handed beta-helix, Pectin lyase-like"/>
    <property type="match status" value="1"/>
</dbReference>
<feature type="domain" description="Pectinesterase inhibitor" evidence="13">
    <location>
        <begin position="24"/>
        <end position="174"/>
    </location>
</feature>
<evidence type="ECO:0000313" key="15">
    <source>
        <dbReference type="Proteomes" id="UP001153555"/>
    </source>
</evidence>
<reference evidence="14" key="1">
    <citation type="submission" date="2019-12" db="EMBL/GenBank/DDBJ databases">
        <authorList>
            <person name="Scholes J."/>
        </authorList>
    </citation>
    <scope>NUCLEOTIDE SEQUENCE</scope>
</reference>
<keyword evidence="9" id="KW-0063">Aspartyl esterase</keyword>
<evidence type="ECO:0000256" key="11">
    <source>
        <dbReference type="ARBA" id="ARBA00047928"/>
    </source>
</evidence>
<dbReference type="CDD" id="cd15798">
    <property type="entry name" value="PMEI-like_3"/>
    <property type="match status" value="1"/>
</dbReference>
<dbReference type="InterPro" id="IPR011050">
    <property type="entry name" value="Pectin_lyase_fold/virulence"/>
</dbReference>
<protein>
    <recommendedName>
        <fullName evidence="5">pectinesterase</fullName>
        <ecNumber evidence="5">3.1.1.11</ecNumber>
    </recommendedName>
</protein>
<evidence type="ECO:0000256" key="12">
    <source>
        <dbReference type="SAM" id="SignalP"/>
    </source>
</evidence>
<name>A0A9N7MMM3_STRHE</name>
<sequence length="529" mass="58560">MAKSFSLNVLSLLFLFFSLSSASVPLNIICEACKASPDRPNCVKWLSRPNLVPPYATILQVIQSALNDTTENLNKSKAMAKQILNESTGNSNRTTAANTCLEMVRYSVYRIQQSALALHNALLKDARAWLSAALAHQYSCWSTLKYVNETESVAKAMEFLNETLIPGTSSTLGMMVNYDVYGSSTMRWGPPKTERNRFWEHVAASGGGGAVWKCGVPVGLKPDVTVCAKGCDYSKVQKAVDGAPENLGLGKRFVIWIKTGVYPEIVRVPLEKKNLVFLGDGMGKTVITGSRMVGQPDVTTYNSPTLAVAGDGFMAKKITIRNTAGPIAHQAVAFRSDSDHSVLQECEFIGHQDTLYASTLRQYYNNCTIQGNVDFIFGNSAAVFEECTILVNPRQDNATKSQQNPVAAHGRTDPGQLTGFVFLRSLINGTAEYMDLFRHNPNTLSAYLARPWKEYSRVVFIECTLESLISSKGFMPWDNTTFALDTLYFAEYENQGPGRETKQRVPWSMEIPPKHVSYYEPKNFIQADC</sequence>
<evidence type="ECO:0000256" key="2">
    <source>
        <dbReference type="ARBA" id="ARBA00005184"/>
    </source>
</evidence>
<gene>
    <name evidence="14" type="ORF">SHERM_00075</name>
</gene>
<evidence type="ECO:0000259" key="13">
    <source>
        <dbReference type="SMART" id="SM00856"/>
    </source>
</evidence>
<comment type="subcellular location">
    <subcellularLocation>
        <location evidence="1">Secreted</location>
        <location evidence="1">Cell wall</location>
    </subcellularLocation>
</comment>
<dbReference type="SUPFAM" id="SSF101148">
    <property type="entry name" value="Plant invertase/pectin methylesterase inhibitor"/>
    <property type="match status" value="1"/>
</dbReference>
<dbReference type="NCBIfam" id="TIGR01614">
    <property type="entry name" value="PME_inhib"/>
    <property type="match status" value="1"/>
</dbReference>
<dbReference type="PANTHER" id="PTHR31707">
    <property type="entry name" value="PECTINESTERASE"/>
    <property type="match status" value="1"/>
</dbReference>
<dbReference type="EMBL" id="CACSLK010007779">
    <property type="protein sequence ID" value="CAA0811049.1"/>
    <property type="molecule type" value="Genomic_DNA"/>
</dbReference>
<evidence type="ECO:0000256" key="9">
    <source>
        <dbReference type="ARBA" id="ARBA00023085"/>
    </source>
</evidence>
<dbReference type="EC" id="3.1.1.11" evidence="5"/>
<dbReference type="SMART" id="SM00856">
    <property type="entry name" value="PMEI"/>
    <property type="match status" value="1"/>
</dbReference>
<dbReference type="GO" id="GO:0030599">
    <property type="term" value="F:pectinesterase activity"/>
    <property type="evidence" value="ECO:0007669"/>
    <property type="project" value="UniProtKB-EC"/>
</dbReference>
<keyword evidence="6" id="KW-0134">Cell wall</keyword>
<comment type="similarity">
    <text evidence="4">In the C-terminal section; belongs to the pectinesterase family.</text>
</comment>
<dbReference type="InterPro" id="IPR000070">
    <property type="entry name" value="Pectinesterase_cat"/>
</dbReference>
<dbReference type="Proteomes" id="UP001153555">
    <property type="component" value="Unassembled WGS sequence"/>
</dbReference>